<evidence type="ECO:0000256" key="2">
    <source>
        <dbReference type="SAM" id="Phobius"/>
    </source>
</evidence>
<keyword evidence="4" id="KW-1185">Reference proteome</keyword>
<reference evidence="3" key="1">
    <citation type="submission" date="2021-03" db="EMBL/GenBank/DDBJ databases">
        <title>Chromosome level genome of the anhydrobiotic midge Polypedilum vanderplanki.</title>
        <authorList>
            <person name="Yoshida Y."/>
            <person name="Kikawada T."/>
            <person name="Gusev O."/>
        </authorList>
    </citation>
    <scope>NUCLEOTIDE SEQUENCE</scope>
    <source>
        <strain evidence="3">NIAS01</strain>
        <tissue evidence="3">Whole body or cell culture</tissue>
    </source>
</reference>
<dbReference type="EMBL" id="JADBJN010000002">
    <property type="protein sequence ID" value="KAG5677660.1"/>
    <property type="molecule type" value="Genomic_DNA"/>
</dbReference>
<keyword evidence="2" id="KW-0812">Transmembrane</keyword>
<evidence type="ECO:0000313" key="4">
    <source>
        <dbReference type="Proteomes" id="UP001107558"/>
    </source>
</evidence>
<feature type="transmembrane region" description="Helical" evidence="2">
    <location>
        <begin position="114"/>
        <end position="138"/>
    </location>
</feature>
<keyword evidence="2" id="KW-1133">Transmembrane helix</keyword>
<protein>
    <submittedName>
        <fullName evidence="3">Uncharacterized protein</fullName>
    </submittedName>
</protein>
<proteinExistence type="predicted"/>
<evidence type="ECO:0000256" key="1">
    <source>
        <dbReference type="SAM" id="MobiDB-lite"/>
    </source>
</evidence>
<feature type="region of interest" description="Disordered" evidence="1">
    <location>
        <begin position="81"/>
        <end position="105"/>
    </location>
</feature>
<evidence type="ECO:0000313" key="3">
    <source>
        <dbReference type="EMBL" id="KAG5677660.1"/>
    </source>
</evidence>
<gene>
    <name evidence="3" type="ORF">PVAND_007397</name>
</gene>
<name>A0A9J6C665_POLVA</name>
<comment type="caution">
    <text evidence="3">The sequence shown here is derived from an EMBL/GenBank/DDBJ whole genome shotgun (WGS) entry which is preliminary data.</text>
</comment>
<keyword evidence="2" id="KW-0472">Membrane</keyword>
<feature type="compositionally biased region" description="Low complexity" evidence="1">
    <location>
        <begin position="81"/>
        <end position="104"/>
    </location>
</feature>
<accession>A0A9J6C665</accession>
<dbReference type="AlphaFoldDB" id="A0A9J6C665"/>
<sequence length="148" mass="16946">MKLIYRLIVALFVTLIFFDEVSIINSKNVKDSKEKFQYDLSNESSKINEQQNEVKIILKNEGIDELTKGSTKSSFKNSITSKETTTKFTTKCSNNSSSTENPLKPNDKKDKNTLLIISIILGCLLLLILLITFIRCCFDGRTRYSRIY</sequence>
<organism evidence="3 4">
    <name type="scientific">Polypedilum vanderplanki</name>
    <name type="common">Sleeping chironomid midge</name>
    <dbReference type="NCBI Taxonomy" id="319348"/>
    <lineage>
        <taxon>Eukaryota</taxon>
        <taxon>Metazoa</taxon>
        <taxon>Ecdysozoa</taxon>
        <taxon>Arthropoda</taxon>
        <taxon>Hexapoda</taxon>
        <taxon>Insecta</taxon>
        <taxon>Pterygota</taxon>
        <taxon>Neoptera</taxon>
        <taxon>Endopterygota</taxon>
        <taxon>Diptera</taxon>
        <taxon>Nematocera</taxon>
        <taxon>Chironomoidea</taxon>
        <taxon>Chironomidae</taxon>
        <taxon>Chironominae</taxon>
        <taxon>Polypedilum</taxon>
        <taxon>Polypedilum</taxon>
    </lineage>
</organism>
<dbReference type="Proteomes" id="UP001107558">
    <property type="component" value="Chromosome 2"/>
</dbReference>